<dbReference type="Proteomes" id="UP001589838">
    <property type="component" value="Unassembled WGS sequence"/>
</dbReference>
<evidence type="ECO:0000259" key="1">
    <source>
        <dbReference type="Pfam" id="PF17853"/>
    </source>
</evidence>
<reference evidence="2 3" key="1">
    <citation type="submission" date="2024-09" db="EMBL/GenBank/DDBJ databases">
        <authorList>
            <person name="Sun Q."/>
            <person name="Mori K."/>
        </authorList>
    </citation>
    <scope>NUCLEOTIDE SEQUENCE [LARGE SCALE GENOMIC DNA]</scope>
    <source>
        <strain evidence="2 3">NCAIM B.02610</strain>
    </source>
</reference>
<comment type="caution">
    <text evidence="2">The sequence shown here is derived from an EMBL/GenBank/DDBJ whole genome shotgun (WGS) entry which is preliminary data.</text>
</comment>
<organism evidence="2 3">
    <name type="scientific">Halalkalibacter kiskunsagensis</name>
    <dbReference type="NCBI Taxonomy" id="1548599"/>
    <lineage>
        <taxon>Bacteria</taxon>
        <taxon>Bacillati</taxon>
        <taxon>Bacillota</taxon>
        <taxon>Bacilli</taxon>
        <taxon>Bacillales</taxon>
        <taxon>Bacillaceae</taxon>
        <taxon>Halalkalibacter</taxon>
    </lineage>
</organism>
<proteinExistence type="predicted"/>
<dbReference type="Pfam" id="PF17853">
    <property type="entry name" value="GGDEF_2"/>
    <property type="match status" value="1"/>
</dbReference>
<feature type="domain" description="CdaR GGDEF-like" evidence="1">
    <location>
        <begin position="2"/>
        <end position="68"/>
    </location>
</feature>
<evidence type="ECO:0000313" key="3">
    <source>
        <dbReference type="Proteomes" id="UP001589838"/>
    </source>
</evidence>
<protein>
    <recommendedName>
        <fullName evidence="1">CdaR GGDEF-like domain-containing protein</fullName>
    </recommendedName>
</protein>
<name>A0ABV6KKT2_9BACI</name>
<dbReference type="EMBL" id="JBHLUX010000095">
    <property type="protein sequence ID" value="MFC0473582.1"/>
    <property type="molecule type" value="Genomic_DNA"/>
</dbReference>
<keyword evidence="3" id="KW-1185">Reference proteome</keyword>
<gene>
    <name evidence="2" type="ORF">ACFFHM_24515</name>
</gene>
<evidence type="ECO:0000313" key="2">
    <source>
        <dbReference type="EMBL" id="MFC0473582.1"/>
    </source>
</evidence>
<dbReference type="RefSeq" id="WP_390184066.1">
    <property type="nucleotide sequence ID" value="NZ_JBHLUX010000095.1"/>
</dbReference>
<accession>A0ABV6KKT2</accession>
<dbReference type="InterPro" id="IPR041522">
    <property type="entry name" value="CdaR_GGDEF"/>
</dbReference>
<sequence length="69" mass="8169">MERGEILGIDLNGERYCVLIQVEQKGQEPIEMVLDQDVIQRFRKWFSNEEKDLIVRWGNGRFVMLISAE</sequence>